<sequence length="44" mass="5004">NAVRGNLNYTIAPKGSWSAMQWREEDDASCWAIITNKPRNLLVL</sequence>
<reference evidence="1" key="1">
    <citation type="submission" date="2018-05" db="EMBL/GenBank/DDBJ databases">
        <authorList>
            <person name="Lanie J.A."/>
            <person name="Ng W.-L."/>
            <person name="Kazmierczak K.M."/>
            <person name="Andrzejewski T.M."/>
            <person name="Davidsen T.M."/>
            <person name="Wayne K.J."/>
            <person name="Tettelin H."/>
            <person name="Glass J.I."/>
            <person name="Rusch D."/>
            <person name="Podicherti R."/>
            <person name="Tsui H.-C.T."/>
            <person name="Winkler M.E."/>
        </authorList>
    </citation>
    <scope>NUCLEOTIDE SEQUENCE</scope>
</reference>
<evidence type="ECO:0000313" key="1">
    <source>
        <dbReference type="EMBL" id="SVC95605.1"/>
    </source>
</evidence>
<protein>
    <submittedName>
        <fullName evidence="1">Uncharacterized protein</fullName>
    </submittedName>
</protein>
<organism evidence="1">
    <name type="scientific">marine metagenome</name>
    <dbReference type="NCBI Taxonomy" id="408172"/>
    <lineage>
        <taxon>unclassified sequences</taxon>
        <taxon>metagenomes</taxon>
        <taxon>ecological metagenomes</taxon>
    </lineage>
</organism>
<dbReference type="EMBL" id="UINC01120855">
    <property type="protein sequence ID" value="SVC95605.1"/>
    <property type="molecule type" value="Genomic_DNA"/>
</dbReference>
<gene>
    <name evidence="1" type="ORF">METZ01_LOCUS348459</name>
</gene>
<feature type="non-terminal residue" evidence="1">
    <location>
        <position position="1"/>
    </location>
</feature>
<accession>A0A382REL6</accession>
<dbReference type="AlphaFoldDB" id="A0A382REL6"/>
<name>A0A382REL6_9ZZZZ</name>
<proteinExistence type="predicted"/>